<comment type="caution">
    <text evidence="1">The sequence shown here is derived from an EMBL/GenBank/DDBJ whole genome shotgun (WGS) entry which is preliminary data.</text>
</comment>
<dbReference type="EMBL" id="WNJL01000003">
    <property type="protein sequence ID" value="NDU41245.1"/>
    <property type="molecule type" value="Genomic_DNA"/>
</dbReference>
<dbReference type="InterPro" id="IPR023198">
    <property type="entry name" value="PGP-like_dom2"/>
</dbReference>
<organism evidence="1">
    <name type="scientific">Acidithiobacillus ferrianus</name>
    <dbReference type="NCBI Taxonomy" id="2678518"/>
    <lineage>
        <taxon>Bacteria</taxon>
        <taxon>Pseudomonadati</taxon>
        <taxon>Pseudomonadota</taxon>
        <taxon>Acidithiobacillia</taxon>
        <taxon>Acidithiobacillales</taxon>
        <taxon>Acidithiobacillaceae</taxon>
        <taxon>Acidithiobacillus</taxon>
    </lineage>
</organism>
<name>A0A845U6U3_9PROT</name>
<dbReference type="AlphaFoldDB" id="A0A845U6U3"/>
<dbReference type="Gene3D" id="3.40.50.1000">
    <property type="entry name" value="HAD superfamily/HAD-like"/>
    <property type="match status" value="1"/>
</dbReference>
<gene>
    <name evidence="1" type="ORF">GL267_00925</name>
</gene>
<accession>A0A845U6U3</accession>
<evidence type="ECO:0000313" key="1">
    <source>
        <dbReference type="EMBL" id="NDU41245.1"/>
    </source>
</evidence>
<evidence type="ECO:0008006" key="2">
    <source>
        <dbReference type="Google" id="ProtNLM"/>
    </source>
</evidence>
<dbReference type="Gene3D" id="1.10.150.240">
    <property type="entry name" value="Putative phosphatase, domain 2"/>
    <property type="match status" value="1"/>
</dbReference>
<dbReference type="InterPro" id="IPR023214">
    <property type="entry name" value="HAD_sf"/>
</dbReference>
<protein>
    <recommendedName>
        <fullName evidence="2">HAD family hydrolase</fullName>
    </recommendedName>
</protein>
<dbReference type="SUPFAM" id="SSF56784">
    <property type="entry name" value="HAD-like"/>
    <property type="match status" value="1"/>
</dbReference>
<reference evidence="1" key="1">
    <citation type="submission" date="2019-11" db="EMBL/GenBank/DDBJ databases">
        <title>Acidithiobacillus ferrianus sp. nov.: a facultatively anaerobic and extremely acidophilic chemolithoautotroph.</title>
        <authorList>
            <person name="Norris P.R."/>
            <person name="Falagan C."/>
            <person name="Moya-Beltran A."/>
            <person name="Castro M."/>
            <person name="Quatrini R."/>
            <person name="Johnson D.B."/>
        </authorList>
    </citation>
    <scope>NUCLEOTIDE SEQUENCE [LARGE SCALE GENOMIC DNA]</scope>
    <source>
        <strain evidence="1">MG</strain>
    </source>
</reference>
<dbReference type="InterPro" id="IPR036412">
    <property type="entry name" value="HAD-like_sf"/>
</dbReference>
<dbReference type="RefSeq" id="WP_163095629.1">
    <property type="nucleotide sequence ID" value="NZ_CP127523.1"/>
</dbReference>
<sequence length="201" mass="23163">MTTRIIKNILWDYGGVFTQGSRFQILLSLVDDTQRKCLTALEDQGFFKNAASGDIALEQMLNKIHAQCCIAPNDFLRIAAHVSQPLSSMCQLVQSVYKEVHQYVISDNIPAYTETVKHSLGNLTERIFLSDEFRTRKSQALFQTLAWSYPEIFDDALYIDDNINNIVTIKGFFPRLFTHHFHDQKTLRHFLLEMGLLSTRL</sequence>
<proteinExistence type="predicted"/>